<keyword evidence="7 9" id="KW-1133">Transmembrane helix</keyword>
<comment type="caution">
    <text evidence="10">The sequence shown here is derived from an EMBL/GenBank/DDBJ whole genome shotgun (WGS) entry which is preliminary data.</text>
</comment>
<evidence type="ECO:0000256" key="7">
    <source>
        <dbReference type="ARBA" id="ARBA00022989"/>
    </source>
</evidence>
<gene>
    <name evidence="10" type="ORF">AZI86_06085</name>
</gene>
<keyword evidence="3" id="KW-0285">Flavoprotein</keyword>
<evidence type="ECO:0000256" key="5">
    <source>
        <dbReference type="ARBA" id="ARBA00022692"/>
    </source>
</evidence>
<dbReference type="Proteomes" id="UP000075320">
    <property type="component" value="Unassembled WGS sequence"/>
</dbReference>
<protein>
    <submittedName>
        <fullName evidence="10">Uncharacterized protein</fullName>
    </submittedName>
</protein>
<dbReference type="GO" id="GO:0055085">
    <property type="term" value="P:transmembrane transport"/>
    <property type="evidence" value="ECO:0007669"/>
    <property type="project" value="InterPro"/>
</dbReference>
<dbReference type="AlphaFoldDB" id="A0A150WQ54"/>
<feature type="transmembrane region" description="Helical" evidence="9">
    <location>
        <begin position="111"/>
        <end position="130"/>
    </location>
</feature>
<dbReference type="GO" id="GO:0005886">
    <property type="term" value="C:plasma membrane"/>
    <property type="evidence" value="ECO:0007669"/>
    <property type="project" value="TreeGrafter"/>
</dbReference>
<keyword evidence="4" id="KW-0288">FMN</keyword>
<dbReference type="RefSeq" id="WP_061834176.1">
    <property type="nucleotide sequence ID" value="NZ_LUKE01000001.1"/>
</dbReference>
<keyword evidence="8 9" id="KW-0472">Membrane</keyword>
<reference evidence="10 11" key="1">
    <citation type="submission" date="2016-03" db="EMBL/GenBank/DDBJ databases">
        <authorList>
            <person name="Ploux O."/>
        </authorList>
    </citation>
    <scope>NUCLEOTIDE SEQUENCE [LARGE SCALE GENOMIC DNA]</scope>
    <source>
        <strain evidence="10 11">R0</strain>
    </source>
</reference>
<feature type="transmembrane region" description="Helical" evidence="9">
    <location>
        <begin position="166"/>
        <end position="182"/>
    </location>
</feature>
<keyword evidence="11" id="KW-1185">Reference proteome</keyword>
<evidence type="ECO:0000256" key="4">
    <source>
        <dbReference type="ARBA" id="ARBA00022643"/>
    </source>
</evidence>
<evidence type="ECO:0000256" key="3">
    <source>
        <dbReference type="ARBA" id="ARBA00022630"/>
    </source>
</evidence>
<keyword evidence="5 9" id="KW-0812">Transmembrane</keyword>
<feature type="transmembrane region" description="Helical" evidence="9">
    <location>
        <begin position="73"/>
        <end position="99"/>
    </location>
</feature>
<sequence length="278" mass="31415">MMTKKGFIYPSYRDPRLHFLLFAVFFIWFALSTMSFGRTPQQFLFCLVLFSTLEFIFVYLYKHQIAVPTSGMVSSIGAFLLVDTQYPLVMATIAFLTIASKYYIRIDGRHIFNPNNFAIVIIALAMPNMVSPVGGLRWGGELWVGGTIFAMGLLLVWSANRFFVSVSYLATFFTIGMAFKMFAVNRSLYTLLSPGTQLFVFFMISDPKTSPNRLKAQILFGAGIAIIDHCLRLIQFRLATLTALFIATLFYAIINKYTKDKQSTETWVNLTAGKEAST</sequence>
<keyword evidence="2" id="KW-0597">Phosphoprotein</keyword>
<keyword evidence="1" id="KW-0813">Transport</keyword>
<evidence type="ECO:0000256" key="2">
    <source>
        <dbReference type="ARBA" id="ARBA00022553"/>
    </source>
</evidence>
<name>A0A150WQ54_BDEBC</name>
<feature type="transmembrane region" description="Helical" evidence="9">
    <location>
        <begin position="142"/>
        <end position="159"/>
    </location>
</feature>
<evidence type="ECO:0000256" key="9">
    <source>
        <dbReference type="SAM" id="Phobius"/>
    </source>
</evidence>
<evidence type="ECO:0000313" key="10">
    <source>
        <dbReference type="EMBL" id="KYG66612.1"/>
    </source>
</evidence>
<accession>A0A150WQ54</accession>
<feature type="transmembrane region" description="Helical" evidence="9">
    <location>
        <begin position="236"/>
        <end position="254"/>
    </location>
</feature>
<dbReference type="PANTHER" id="PTHR30578">
    <property type="entry name" value="ELECTRON TRANSPORT COMPLEX PROTEIN RNFD"/>
    <property type="match status" value="1"/>
</dbReference>
<dbReference type="PANTHER" id="PTHR30578:SF0">
    <property type="entry name" value="ION-TRANSLOCATING OXIDOREDUCTASE COMPLEX SUBUNIT D"/>
    <property type="match status" value="1"/>
</dbReference>
<evidence type="ECO:0000256" key="1">
    <source>
        <dbReference type="ARBA" id="ARBA00022448"/>
    </source>
</evidence>
<feature type="transmembrane region" description="Helical" evidence="9">
    <location>
        <begin position="43"/>
        <end position="61"/>
    </location>
</feature>
<organism evidence="10 11">
    <name type="scientific">Bdellovibrio bacteriovorus</name>
    <dbReference type="NCBI Taxonomy" id="959"/>
    <lineage>
        <taxon>Bacteria</taxon>
        <taxon>Pseudomonadati</taxon>
        <taxon>Bdellovibrionota</taxon>
        <taxon>Bdellovibrionia</taxon>
        <taxon>Bdellovibrionales</taxon>
        <taxon>Pseudobdellovibrionaceae</taxon>
        <taxon>Bdellovibrio</taxon>
    </lineage>
</organism>
<evidence type="ECO:0000256" key="8">
    <source>
        <dbReference type="ARBA" id="ARBA00023136"/>
    </source>
</evidence>
<evidence type="ECO:0000256" key="6">
    <source>
        <dbReference type="ARBA" id="ARBA00022967"/>
    </source>
</evidence>
<feature type="transmembrane region" description="Helical" evidence="9">
    <location>
        <begin position="17"/>
        <end position="36"/>
    </location>
</feature>
<dbReference type="Pfam" id="PF03116">
    <property type="entry name" value="NQR2_RnfD_RnfE"/>
    <property type="match status" value="1"/>
</dbReference>
<dbReference type="InterPro" id="IPR004338">
    <property type="entry name" value="NqrB/RnfD"/>
</dbReference>
<dbReference type="OrthoDB" id="5287961at2"/>
<evidence type="ECO:0000313" key="11">
    <source>
        <dbReference type="Proteomes" id="UP000075320"/>
    </source>
</evidence>
<dbReference type="EMBL" id="LUKE01000001">
    <property type="protein sequence ID" value="KYG66612.1"/>
    <property type="molecule type" value="Genomic_DNA"/>
</dbReference>
<keyword evidence="6" id="KW-1278">Translocase</keyword>
<proteinExistence type="predicted"/>